<feature type="domain" description="Methyltransferase type 11" evidence="1">
    <location>
        <begin position="35"/>
        <end position="123"/>
    </location>
</feature>
<dbReference type="AlphaFoldDB" id="A0A2I6S9I6"/>
<sequence>MAQIKLMADRSAHRVVFERVRRDHPDGGRGLRLMDAPCGAGAMSRQLQEHGFEVSCYDIDPGNFEGGQYGLSVEVADLNRPLAIPDAGFDVIVSIAGIQRLFCPENAIFEFARLLKSGGTLYLSCPNFATLDRRLSFLFDGSLGMRFDRPGYEQTVDNPEANVRMPITLSRVKEIVAGAGLDVQAVEATIDSRKPLWLLPVTLLVMGVGALKSLINPRRYGRYADGNGFTMLSSKNFLLVCRKR</sequence>
<name>A0A2I6S9I6_9RHOO</name>
<keyword evidence="3" id="KW-1185">Reference proteome</keyword>
<dbReference type="InterPro" id="IPR029063">
    <property type="entry name" value="SAM-dependent_MTases_sf"/>
</dbReference>
<dbReference type="Gene3D" id="3.40.50.150">
    <property type="entry name" value="Vaccinia Virus protein VP39"/>
    <property type="match status" value="1"/>
</dbReference>
<reference evidence="2 3" key="1">
    <citation type="submission" date="2018-01" db="EMBL/GenBank/DDBJ databases">
        <authorList>
            <person name="Fu G.-Y."/>
        </authorList>
    </citation>
    <scope>NUCLEOTIDE SEQUENCE [LARGE SCALE GENOMIC DNA]</scope>
    <source>
        <strain evidence="2 3">SY39</strain>
    </source>
</reference>
<accession>A0A2I6S9I6</accession>
<protein>
    <recommendedName>
        <fullName evidence="1">Methyltransferase type 11 domain-containing protein</fullName>
    </recommendedName>
</protein>
<dbReference type="KEGG" id="atw:C0099_13785"/>
<dbReference type="InterPro" id="IPR013216">
    <property type="entry name" value="Methyltransf_11"/>
</dbReference>
<organism evidence="2 3">
    <name type="scientific">Pseudazoarcus pumilus</name>
    <dbReference type="NCBI Taxonomy" id="2067960"/>
    <lineage>
        <taxon>Bacteria</taxon>
        <taxon>Pseudomonadati</taxon>
        <taxon>Pseudomonadota</taxon>
        <taxon>Betaproteobacteria</taxon>
        <taxon>Rhodocyclales</taxon>
        <taxon>Zoogloeaceae</taxon>
        <taxon>Pseudazoarcus</taxon>
    </lineage>
</organism>
<gene>
    <name evidence="2" type="ORF">C0099_13785</name>
</gene>
<dbReference type="SUPFAM" id="SSF53335">
    <property type="entry name" value="S-adenosyl-L-methionine-dependent methyltransferases"/>
    <property type="match status" value="1"/>
</dbReference>
<dbReference type="GO" id="GO:0008757">
    <property type="term" value="F:S-adenosylmethionine-dependent methyltransferase activity"/>
    <property type="evidence" value="ECO:0007669"/>
    <property type="project" value="InterPro"/>
</dbReference>
<dbReference type="CDD" id="cd02440">
    <property type="entry name" value="AdoMet_MTases"/>
    <property type="match status" value="1"/>
</dbReference>
<dbReference type="OrthoDB" id="9816564at2"/>
<dbReference type="Pfam" id="PF08241">
    <property type="entry name" value="Methyltransf_11"/>
    <property type="match status" value="1"/>
</dbReference>
<dbReference type="EMBL" id="CP025682">
    <property type="protein sequence ID" value="AUN95909.1"/>
    <property type="molecule type" value="Genomic_DNA"/>
</dbReference>
<proteinExistence type="predicted"/>
<evidence type="ECO:0000313" key="2">
    <source>
        <dbReference type="EMBL" id="AUN95909.1"/>
    </source>
</evidence>
<dbReference type="Proteomes" id="UP000242205">
    <property type="component" value="Chromosome"/>
</dbReference>
<dbReference type="RefSeq" id="WP_102247954.1">
    <property type="nucleotide sequence ID" value="NZ_CP025682.1"/>
</dbReference>
<evidence type="ECO:0000259" key="1">
    <source>
        <dbReference type="Pfam" id="PF08241"/>
    </source>
</evidence>
<evidence type="ECO:0000313" key="3">
    <source>
        <dbReference type="Proteomes" id="UP000242205"/>
    </source>
</evidence>